<keyword evidence="3" id="KW-1133">Transmembrane helix</keyword>
<organism evidence="5 6">
    <name type="scientific">Acetonema longum DSM 6540</name>
    <dbReference type="NCBI Taxonomy" id="1009370"/>
    <lineage>
        <taxon>Bacteria</taxon>
        <taxon>Bacillati</taxon>
        <taxon>Bacillota</taxon>
        <taxon>Negativicutes</taxon>
        <taxon>Acetonemataceae</taxon>
        <taxon>Acetonema</taxon>
    </lineage>
</organism>
<evidence type="ECO:0000313" key="6">
    <source>
        <dbReference type="Proteomes" id="UP000003240"/>
    </source>
</evidence>
<keyword evidence="2" id="KW-0175">Coiled coil</keyword>
<keyword evidence="3" id="KW-0472">Membrane</keyword>
<sequence>MATGQAGISLKERWLLFLMILLLTATGVWQLWVMRQEPDDVSPPVQADRQVLAEGIVFPVRYAQIIMPVDGIIGEVLVTEGAKVKKGQPLIRLIRQEATDEKLKDKTDKIELQAAMAGIVAYLDVKAGERVAQTAVLAQIADPSEWEVRSDDLTELSIAKIGVGDRANLTFDAIPGLEIPARVKFIRPDDEKKHDDSTYTVTIAPDRWDDRLRWNMTARISITPAQ</sequence>
<evidence type="ECO:0000256" key="2">
    <source>
        <dbReference type="ARBA" id="ARBA00023054"/>
    </source>
</evidence>
<feature type="domain" description="CzcB-like barrel-sandwich hybrid" evidence="4">
    <location>
        <begin position="62"/>
        <end position="142"/>
    </location>
</feature>
<dbReference type="OrthoDB" id="164087at2"/>
<dbReference type="PANTHER" id="PTHR32347:SF23">
    <property type="entry name" value="BLL5650 PROTEIN"/>
    <property type="match status" value="1"/>
</dbReference>
<dbReference type="GO" id="GO:0030313">
    <property type="term" value="C:cell envelope"/>
    <property type="evidence" value="ECO:0007669"/>
    <property type="project" value="UniProtKB-SubCell"/>
</dbReference>
<keyword evidence="3" id="KW-0812">Transmembrane</keyword>
<dbReference type="InterPro" id="IPR050465">
    <property type="entry name" value="UPF0194_transport"/>
</dbReference>
<gene>
    <name evidence="5" type="ORF">ALO_19357</name>
</gene>
<dbReference type="STRING" id="1009370.ALO_19357"/>
<comment type="subcellular location">
    <subcellularLocation>
        <location evidence="1">Cell envelope</location>
    </subcellularLocation>
</comment>
<dbReference type="eggNOG" id="COG1566">
    <property type="taxonomic scope" value="Bacteria"/>
</dbReference>
<evidence type="ECO:0000256" key="1">
    <source>
        <dbReference type="ARBA" id="ARBA00004196"/>
    </source>
</evidence>
<name>F7NP30_9FIRM</name>
<evidence type="ECO:0000313" key="5">
    <source>
        <dbReference type="EMBL" id="EGO62153.1"/>
    </source>
</evidence>
<accession>F7NP30</accession>
<protein>
    <submittedName>
        <fullName evidence="5">Multidrug resistance efflux pump-like protein</fullName>
    </submittedName>
</protein>
<evidence type="ECO:0000259" key="4">
    <source>
        <dbReference type="Pfam" id="PF25973"/>
    </source>
</evidence>
<dbReference type="RefSeq" id="WP_004099088.1">
    <property type="nucleotide sequence ID" value="NZ_AFGF01000240.1"/>
</dbReference>
<dbReference type="InterPro" id="IPR011053">
    <property type="entry name" value="Single_hybrid_motif"/>
</dbReference>
<comment type="caution">
    <text evidence="5">The sequence shown here is derived from an EMBL/GenBank/DDBJ whole genome shotgun (WGS) entry which is preliminary data.</text>
</comment>
<evidence type="ECO:0000256" key="3">
    <source>
        <dbReference type="SAM" id="Phobius"/>
    </source>
</evidence>
<dbReference type="Pfam" id="PF25973">
    <property type="entry name" value="BSH_CzcB"/>
    <property type="match status" value="1"/>
</dbReference>
<dbReference type="Gene3D" id="2.40.50.100">
    <property type="match status" value="1"/>
</dbReference>
<dbReference type="Proteomes" id="UP000003240">
    <property type="component" value="Unassembled WGS sequence"/>
</dbReference>
<reference evidence="5 6" key="1">
    <citation type="journal article" date="2011" name="EMBO J.">
        <title>Structural diversity of bacterial flagellar motors.</title>
        <authorList>
            <person name="Chen S."/>
            <person name="Beeby M."/>
            <person name="Murphy G.E."/>
            <person name="Leadbetter J.R."/>
            <person name="Hendrixson D.R."/>
            <person name="Briegel A."/>
            <person name="Li Z."/>
            <person name="Shi J."/>
            <person name="Tocheva E.I."/>
            <person name="Muller A."/>
            <person name="Dobro M.J."/>
            <person name="Jensen G.J."/>
        </authorList>
    </citation>
    <scope>NUCLEOTIDE SEQUENCE [LARGE SCALE GENOMIC DNA]</scope>
    <source>
        <strain evidence="5 6">DSM 6540</strain>
    </source>
</reference>
<dbReference type="SUPFAM" id="SSF51230">
    <property type="entry name" value="Single hybrid motif"/>
    <property type="match status" value="1"/>
</dbReference>
<dbReference type="AlphaFoldDB" id="F7NP30"/>
<feature type="transmembrane region" description="Helical" evidence="3">
    <location>
        <begin position="14"/>
        <end position="32"/>
    </location>
</feature>
<keyword evidence="6" id="KW-1185">Reference proteome</keyword>
<proteinExistence type="predicted"/>
<dbReference type="PANTHER" id="PTHR32347">
    <property type="entry name" value="EFFLUX SYSTEM COMPONENT YKNX-RELATED"/>
    <property type="match status" value="1"/>
</dbReference>
<dbReference type="EMBL" id="AFGF01000240">
    <property type="protein sequence ID" value="EGO62153.1"/>
    <property type="molecule type" value="Genomic_DNA"/>
</dbReference>
<dbReference type="InterPro" id="IPR058647">
    <property type="entry name" value="BSH_CzcB-like"/>
</dbReference>
<dbReference type="Gene3D" id="2.40.30.170">
    <property type="match status" value="1"/>
</dbReference>